<keyword evidence="1" id="KW-0732">Signal</keyword>
<dbReference type="EMBL" id="SAWZ01000005">
    <property type="protein sequence ID" value="RXR05477.1"/>
    <property type="molecule type" value="Genomic_DNA"/>
</dbReference>
<keyword evidence="3" id="KW-1185">Reference proteome</keyword>
<protein>
    <recommendedName>
        <fullName evidence="4">Secreted protein</fullName>
    </recommendedName>
</protein>
<evidence type="ECO:0000256" key="1">
    <source>
        <dbReference type="SAM" id="SignalP"/>
    </source>
</evidence>
<organism evidence="2 3">
    <name type="scientific">Pseudoxanthomonas composti</name>
    <dbReference type="NCBI Taxonomy" id="2137479"/>
    <lineage>
        <taxon>Bacteria</taxon>
        <taxon>Pseudomonadati</taxon>
        <taxon>Pseudomonadota</taxon>
        <taxon>Gammaproteobacteria</taxon>
        <taxon>Lysobacterales</taxon>
        <taxon>Lysobacteraceae</taxon>
        <taxon>Pseudoxanthomonas</taxon>
    </lineage>
</organism>
<evidence type="ECO:0000313" key="3">
    <source>
        <dbReference type="Proteomes" id="UP000289784"/>
    </source>
</evidence>
<comment type="caution">
    <text evidence="2">The sequence shown here is derived from an EMBL/GenBank/DDBJ whole genome shotgun (WGS) entry which is preliminary data.</text>
</comment>
<gene>
    <name evidence="2" type="ORF">EPA99_11760</name>
</gene>
<dbReference type="OrthoDB" id="5966769at2"/>
<proteinExistence type="predicted"/>
<dbReference type="Proteomes" id="UP000289784">
    <property type="component" value="Unassembled WGS sequence"/>
</dbReference>
<dbReference type="RefSeq" id="WP_129471410.1">
    <property type="nucleotide sequence ID" value="NZ_SAWZ01000005.1"/>
</dbReference>
<dbReference type="AlphaFoldDB" id="A0A4Q1JUS4"/>
<reference evidence="2 3" key="1">
    <citation type="submission" date="2019-01" db="EMBL/GenBank/DDBJ databases">
        <title>Pseudoxanthomonas composti sp. nov., isolated from compost.</title>
        <authorList>
            <person name="Yang G."/>
        </authorList>
    </citation>
    <scope>NUCLEOTIDE SEQUENCE [LARGE SCALE GENOMIC DNA]</scope>
    <source>
        <strain evidence="2 3">GSS15</strain>
    </source>
</reference>
<feature type="signal peptide" evidence="1">
    <location>
        <begin position="1"/>
        <end position="19"/>
    </location>
</feature>
<evidence type="ECO:0000313" key="2">
    <source>
        <dbReference type="EMBL" id="RXR05477.1"/>
    </source>
</evidence>
<name>A0A4Q1JUS4_9GAMM</name>
<evidence type="ECO:0008006" key="4">
    <source>
        <dbReference type="Google" id="ProtNLM"/>
    </source>
</evidence>
<sequence>MRVALFAASLFLMAPAAYADTCNALSPQPTPARTTILQPVAPELFANTTQLGAPSGVLAQPADESQSVDRVLQRLKLEGCNVAMAAPAAAATADAGYKPKTQFDNGPWRFDMNQNGKRMTAEEFDAWMKSRGVRVAKGNVVKPAAAAAPEAAPAAQPEKKD</sequence>
<feature type="chain" id="PRO_5020683208" description="Secreted protein" evidence="1">
    <location>
        <begin position="20"/>
        <end position="161"/>
    </location>
</feature>
<accession>A0A4Q1JUS4</accession>